<dbReference type="EMBL" id="KF900780">
    <property type="protein sequence ID" value="AIF06752.1"/>
    <property type="molecule type" value="Genomic_DNA"/>
</dbReference>
<evidence type="ECO:0000313" key="2">
    <source>
        <dbReference type="EMBL" id="AIF06752.1"/>
    </source>
</evidence>
<dbReference type="PANTHER" id="PTHR43317">
    <property type="entry name" value="THERMOSPERMINE SYNTHASE ACAULIS5"/>
    <property type="match status" value="1"/>
</dbReference>
<keyword evidence="2" id="KW-0489">Methyltransferase</keyword>
<reference evidence="2" key="1">
    <citation type="journal article" date="2014" name="Genome Biol. Evol.">
        <title>Pangenome evidence for extensive interdomain horizontal transfer affecting lineage core and shell genes in uncultured planktonic thaumarchaeota and euryarchaeota.</title>
        <authorList>
            <person name="Deschamps P."/>
            <person name="Zivanovic Y."/>
            <person name="Moreira D."/>
            <person name="Rodriguez-Valera F."/>
            <person name="Lopez-Garcia P."/>
        </authorList>
    </citation>
    <scope>NUCLEOTIDE SEQUENCE</scope>
</reference>
<dbReference type="AlphaFoldDB" id="A0A075GWV4"/>
<dbReference type="CDD" id="cd02440">
    <property type="entry name" value="AdoMet_MTases"/>
    <property type="match status" value="1"/>
</dbReference>
<organism evidence="2">
    <name type="scientific">uncultured marine group II/III euryarchaeote KM3_195_B08</name>
    <dbReference type="NCBI Taxonomy" id="1457970"/>
    <lineage>
        <taxon>Archaea</taxon>
        <taxon>Methanobacteriati</taxon>
        <taxon>Methanobacteriota</taxon>
        <taxon>environmental samples</taxon>
    </lineage>
</organism>
<evidence type="ECO:0000256" key="1">
    <source>
        <dbReference type="ARBA" id="ARBA00023115"/>
    </source>
</evidence>
<name>A0A075GWV4_9EURY</name>
<dbReference type="PANTHER" id="PTHR43317:SF1">
    <property type="entry name" value="THERMOSPERMINE SYNTHASE ACAULIS5"/>
    <property type="match status" value="1"/>
</dbReference>
<dbReference type="Gene3D" id="3.40.50.150">
    <property type="entry name" value="Vaccinia Virus protein VP39"/>
    <property type="match status" value="1"/>
</dbReference>
<protein>
    <submittedName>
        <fullName evidence="2">Methyltransferase type 11</fullName>
    </submittedName>
</protein>
<accession>A0A075GWV4</accession>
<dbReference type="GO" id="GO:0006596">
    <property type="term" value="P:polyamine biosynthetic process"/>
    <property type="evidence" value="ECO:0007669"/>
    <property type="project" value="UniProtKB-KW"/>
</dbReference>
<sequence>MGEKDFKDIPYPNISIMEHKLFTDEKGRIYRKTPEGYERLSIFTDHYYSLRSVDGIPMLEIDGVRMHLIKHFKTPKEYAETICKELKIKGNHKVLDTCGGLGYTAIEASKKAKKVVSIEKNKEVLDLGKQSPHSKEYFQSKKIEIINGDSGEIVKELNSNEFDRVIHDPPRLNFAPYLYSKEFYSEIYRILKPNGLFYHYVGFVGRGKGIKIEENVERRLKEVGFKIIKYYEKCYGWIVKKVDSSQK</sequence>
<dbReference type="SUPFAM" id="SSF53335">
    <property type="entry name" value="S-adenosyl-L-methionine-dependent methyltransferases"/>
    <property type="match status" value="1"/>
</dbReference>
<dbReference type="GO" id="GO:0008168">
    <property type="term" value="F:methyltransferase activity"/>
    <property type="evidence" value="ECO:0007669"/>
    <property type="project" value="UniProtKB-KW"/>
</dbReference>
<keyword evidence="1" id="KW-0620">Polyamine biosynthesis</keyword>
<dbReference type="InterPro" id="IPR029063">
    <property type="entry name" value="SAM-dependent_MTases_sf"/>
</dbReference>
<dbReference type="GO" id="GO:0032259">
    <property type="term" value="P:methylation"/>
    <property type="evidence" value="ECO:0007669"/>
    <property type="project" value="UniProtKB-KW"/>
</dbReference>
<keyword evidence="2" id="KW-0808">Transferase</keyword>
<dbReference type="Pfam" id="PF01564">
    <property type="entry name" value="Spermine_synth"/>
    <property type="match status" value="1"/>
</dbReference>
<proteinExistence type="predicted"/>